<feature type="transmembrane region" description="Helical" evidence="8">
    <location>
        <begin position="524"/>
        <end position="550"/>
    </location>
</feature>
<dbReference type="Pfam" id="PF16178">
    <property type="entry name" value="Anoct_dimer"/>
    <property type="match status" value="1"/>
</dbReference>
<dbReference type="InterPro" id="IPR036179">
    <property type="entry name" value="Ig-like_dom_sf"/>
</dbReference>
<comment type="similarity">
    <text evidence="2 8">Belongs to the anoctamin family.</text>
</comment>
<name>A0A444UEC6_ACIRT</name>
<gene>
    <name evidence="10" type="ORF">EOD39_5372</name>
</gene>
<dbReference type="InterPro" id="IPR049452">
    <property type="entry name" value="Anoctamin_TM"/>
</dbReference>
<dbReference type="PANTHER" id="PTHR12308">
    <property type="entry name" value="ANOCTAMIN"/>
    <property type="match status" value="1"/>
</dbReference>
<accession>A0A444UEC6</accession>
<keyword evidence="7" id="KW-0325">Glycoprotein</keyword>
<evidence type="ECO:0000256" key="8">
    <source>
        <dbReference type="RuleBase" id="RU280814"/>
    </source>
</evidence>
<dbReference type="GO" id="GO:0005886">
    <property type="term" value="C:plasma membrane"/>
    <property type="evidence" value="ECO:0007669"/>
    <property type="project" value="UniProtKB-SubCell"/>
</dbReference>
<keyword evidence="6 8" id="KW-0472">Membrane</keyword>
<reference evidence="10 11" key="1">
    <citation type="submission" date="2019-01" db="EMBL/GenBank/DDBJ databases">
        <title>Draft Genome and Complete Hox-Cluster Characterization of the Sterlet Sturgeon (Acipenser ruthenus).</title>
        <authorList>
            <person name="Wei Q."/>
        </authorList>
    </citation>
    <scope>NUCLEOTIDE SEQUENCE [LARGE SCALE GENOMIC DNA]</scope>
    <source>
        <strain evidence="10">WHYD16114868_AA</strain>
        <tissue evidence="10">Blood</tissue>
    </source>
</reference>
<evidence type="ECO:0000256" key="4">
    <source>
        <dbReference type="ARBA" id="ARBA00022692"/>
    </source>
</evidence>
<feature type="transmembrane region" description="Helical" evidence="8">
    <location>
        <begin position="819"/>
        <end position="840"/>
    </location>
</feature>
<keyword evidence="4 8" id="KW-0812">Transmembrane</keyword>
<dbReference type="SUPFAM" id="SSF48726">
    <property type="entry name" value="Immunoglobulin"/>
    <property type="match status" value="1"/>
</dbReference>
<dbReference type="GO" id="GO:0046983">
    <property type="term" value="F:protein dimerization activity"/>
    <property type="evidence" value="ECO:0007669"/>
    <property type="project" value="InterPro"/>
</dbReference>
<evidence type="ECO:0000256" key="2">
    <source>
        <dbReference type="ARBA" id="ARBA00009671"/>
    </source>
</evidence>
<feature type="transmembrane region" description="Helical" evidence="8">
    <location>
        <begin position="355"/>
        <end position="372"/>
    </location>
</feature>
<dbReference type="PROSITE" id="PS50104">
    <property type="entry name" value="TIR"/>
    <property type="match status" value="1"/>
</dbReference>
<keyword evidence="11" id="KW-1185">Reference proteome</keyword>
<dbReference type="EMBL" id="SCEB01214733">
    <property type="protein sequence ID" value="RXM33511.1"/>
    <property type="molecule type" value="Genomic_DNA"/>
</dbReference>
<comment type="subcellular location">
    <subcellularLocation>
        <location evidence="1">Cell membrane</location>
        <topology evidence="1">Multi-pass membrane protein</topology>
    </subcellularLocation>
    <subcellularLocation>
        <location evidence="8">Membrane</location>
        <topology evidence="8">Multi-pass membrane protein</topology>
    </subcellularLocation>
</comment>
<feature type="transmembrane region" description="Helical" evidence="8">
    <location>
        <begin position="245"/>
        <end position="263"/>
    </location>
</feature>
<evidence type="ECO:0000313" key="10">
    <source>
        <dbReference type="EMBL" id="RXM33511.1"/>
    </source>
</evidence>
<protein>
    <recommendedName>
        <fullName evidence="8">Anoctamin</fullName>
    </recommendedName>
</protein>
<dbReference type="InterPro" id="IPR007632">
    <property type="entry name" value="Anoctamin"/>
</dbReference>
<keyword evidence="3" id="KW-1003">Cell membrane</keyword>
<evidence type="ECO:0000256" key="3">
    <source>
        <dbReference type="ARBA" id="ARBA00022475"/>
    </source>
</evidence>
<dbReference type="PRINTS" id="PR01537">
    <property type="entry name" value="INTRLKN1R1F"/>
</dbReference>
<evidence type="ECO:0000256" key="6">
    <source>
        <dbReference type="ARBA" id="ARBA00023136"/>
    </source>
</evidence>
<dbReference type="Pfam" id="PF04547">
    <property type="entry name" value="Anoctamin"/>
    <property type="match status" value="1"/>
</dbReference>
<organism evidence="10 11">
    <name type="scientific">Acipenser ruthenus</name>
    <name type="common">Sterlet sturgeon</name>
    <dbReference type="NCBI Taxonomy" id="7906"/>
    <lineage>
        <taxon>Eukaryota</taxon>
        <taxon>Metazoa</taxon>
        <taxon>Chordata</taxon>
        <taxon>Craniata</taxon>
        <taxon>Vertebrata</taxon>
        <taxon>Euteleostomi</taxon>
        <taxon>Actinopterygii</taxon>
        <taxon>Chondrostei</taxon>
        <taxon>Acipenseriformes</taxon>
        <taxon>Acipenseridae</taxon>
        <taxon>Acipenser</taxon>
    </lineage>
</organism>
<sequence length="1112" mass="128408">MESENNKPDRGNQRSRSKYDYVLVGKEYAGDSEHDRKQKAFIKALENKGYQTQKLREKNKVYFGIRAPQEIFSKYAHLLKNPDNCSEEEKVSTPTRIRIVKFMLDNTFIGNGEKLHALLKEKVFEAVFPLHEEREQKKLIKKWARWTACFKTQPINEVRMYFGEKVALYFLWLGWYTYMLVPAALIGVIVFLYGLAFFESNPLIKEVCEGNSTIMCPLCDKCPMWQLSETCTYAKVTHLFDNEGTVFFSMFMALWATWFLEIWKRHRSREVCKWKLNNWDENEEELALELINDPDCTQDRYQHSYLRSILVLVLVCCMIALIVGLAQALVVFRVIATVFLSASKWQLMSDHANTVAVMMGAVLHYLTITIMTKVNRKVALFLCDLEKTRSNTGRERNFTVKMFTFQFLTLFSSLIYVAFFLGRINGRPGSYVRIAGMWRLEECHPSGCITDLFIQMAIIMVLKQTLNNVVEFMSPWVNYKIHNLQDKSPKGGSESNCIRDSWLHNYHMNEVDAFSLFNEFLEMMIQYSFTTIFVAAFPLAPLLALINNFFEIRLDAIKMVSLERRMFCKKTNDIGIWLQVLHAIGVLAVIANGLVIGVTSDFIPRLVYKYIYGPCAKGATDIDCMSGYINNSLSTVYMKDHNIQRDFEPGQLIFNGNNVTQCKYKDYRSDDDYAYTSQFWLIFAARFAFVLLFEHVAVVIKFIAAWFVPDVPLAVKNENLDRKFERLKRELSPCSRAPEFLSPAGEQVLEPQLGDQLLLNCTVRVSYDQRFNNDASEKFLSSLLQVNVTEYSDYGHYSCLVRNTTAGFTLHRPGTASHIAGVIAAFVVVLILVLAVLLWVKCRLDVKLWYRNAYGDYEIYDGKICDAYVSYVNTVHDRKFVNFILKPHLENRYSYKLHLNDTDILPASEPSAELLMNVSRSRRLIVVLSKSYLEQDWCANNFREGFWRLMELSHKPIFIMYESEYREMSHPATLLLKKHKRDVTLLLWNSKSMTPSSEFWKELVLVMPRSVTYSSTMADPQTQLQDDKDPMLTLDPDYLHCRADPDPEGDLGIRVPIYKAPPPRVSALPCADLPSATPMAELRPSEIDISDLGSRSYAARTDFYCLVTDEDV</sequence>
<evidence type="ECO:0000313" key="11">
    <source>
        <dbReference type="Proteomes" id="UP000289886"/>
    </source>
</evidence>
<feature type="domain" description="TIR" evidence="9">
    <location>
        <begin position="863"/>
        <end position="1007"/>
    </location>
</feature>
<dbReference type="PANTHER" id="PTHR12308:SF37">
    <property type="entry name" value="ANOCTAMIN-9"/>
    <property type="match status" value="1"/>
</dbReference>
<keyword evidence="5 8" id="KW-1133">Transmembrane helix</keyword>
<dbReference type="Gene3D" id="3.40.50.10140">
    <property type="entry name" value="Toll/interleukin-1 receptor homology (TIR) domain"/>
    <property type="match status" value="1"/>
</dbReference>
<evidence type="ECO:0000259" key="9">
    <source>
        <dbReference type="PROSITE" id="PS50104"/>
    </source>
</evidence>
<dbReference type="InterPro" id="IPR032394">
    <property type="entry name" value="Anoct_dimer"/>
</dbReference>
<dbReference type="SMART" id="SM00255">
    <property type="entry name" value="TIR"/>
    <property type="match status" value="1"/>
</dbReference>
<dbReference type="Pfam" id="PF01582">
    <property type="entry name" value="TIR"/>
    <property type="match status" value="1"/>
</dbReference>
<dbReference type="SUPFAM" id="SSF52200">
    <property type="entry name" value="Toll/Interleukin receptor TIR domain"/>
    <property type="match status" value="1"/>
</dbReference>
<feature type="transmembrane region" description="Helical" evidence="8">
    <location>
        <begin position="574"/>
        <end position="598"/>
    </location>
</feature>
<feature type="transmembrane region" description="Helical" evidence="8">
    <location>
        <begin position="309"/>
        <end position="335"/>
    </location>
</feature>
<dbReference type="InterPro" id="IPR035897">
    <property type="entry name" value="Toll_tir_struct_dom_sf"/>
</dbReference>
<feature type="transmembrane region" description="Helical" evidence="8">
    <location>
        <begin position="679"/>
        <end position="708"/>
    </location>
</feature>
<dbReference type="Proteomes" id="UP000289886">
    <property type="component" value="Unassembled WGS sequence"/>
</dbReference>
<dbReference type="InterPro" id="IPR000157">
    <property type="entry name" value="TIR_dom"/>
</dbReference>
<evidence type="ECO:0000256" key="1">
    <source>
        <dbReference type="ARBA" id="ARBA00004651"/>
    </source>
</evidence>
<dbReference type="GO" id="GO:0007165">
    <property type="term" value="P:signal transduction"/>
    <property type="evidence" value="ECO:0007669"/>
    <property type="project" value="InterPro"/>
</dbReference>
<comment type="caution">
    <text evidence="10">The sequence shown here is derived from an EMBL/GenBank/DDBJ whole genome shotgun (WGS) entry which is preliminary data.</text>
</comment>
<dbReference type="AlphaFoldDB" id="A0A444UEC6"/>
<proteinExistence type="inferred from homology"/>
<evidence type="ECO:0000256" key="7">
    <source>
        <dbReference type="ARBA" id="ARBA00023180"/>
    </source>
</evidence>
<comment type="caution">
    <text evidence="8">Lacks conserved residue(s) required for the propagation of feature annotation.</text>
</comment>
<feature type="transmembrane region" description="Helical" evidence="8">
    <location>
        <begin position="169"/>
        <end position="193"/>
    </location>
</feature>
<feature type="transmembrane region" description="Helical" evidence="8">
    <location>
        <begin position="403"/>
        <end position="422"/>
    </location>
</feature>
<dbReference type="GO" id="GO:0005254">
    <property type="term" value="F:chloride channel activity"/>
    <property type="evidence" value="ECO:0007669"/>
    <property type="project" value="TreeGrafter"/>
</dbReference>
<evidence type="ECO:0000256" key="5">
    <source>
        <dbReference type="ARBA" id="ARBA00022989"/>
    </source>
</evidence>